<dbReference type="GO" id="GO:0016491">
    <property type="term" value="F:oxidoreductase activity"/>
    <property type="evidence" value="ECO:0007669"/>
    <property type="project" value="InterPro"/>
</dbReference>
<evidence type="ECO:0000259" key="1">
    <source>
        <dbReference type="PROSITE" id="PS51387"/>
    </source>
</evidence>
<reference evidence="2" key="1">
    <citation type="submission" date="2020-11" db="EMBL/GenBank/DDBJ databases">
        <title>Nocardioides sp. CBS4Y-1, whole genome shotgun sequence.</title>
        <authorList>
            <person name="Tuo L."/>
        </authorList>
    </citation>
    <scope>NUCLEOTIDE SEQUENCE</scope>
    <source>
        <strain evidence="2">CBS4Y-1</strain>
    </source>
</reference>
<evidence type="ECO:0000313" key="2">
    <source>
        <dbReference type="EMBL" id="MBF4161225.1"/>
    </source>
</evidence>
<name>A0A930Y5G7_9ACTN</name>
<dbReference type="InterPro" id="IPR002346">
    <property type="entry name" value="Mopterin_DH_FAD-bd"/>
</dbReference>
<sequence length="264" mass="27044">MDLVEVRAWRRAADRSDLALLPGETVVAGGTWLFSEPQPGTTGLVDLTTLGWPSLTETEAGITVAATCTIAELARAPHPGLATLAAACADALLMSFKVQRAATVGGNLCLGLPAGAMTALCVALDGVAVVWQPDGGTRREPVASFVRGVGQTTLAPGEILRAVELPASALAQPTAVRQTSLAPHGRSASLVVGRTDSDTFVLTVTGATTRPVVLRLGGMLDLEPALAGIDCWFADPHGAADWRAAVTGVLAAEVLSVLVEGPVR</sequence>
<dbReference type="PANTHER" id="PTHR42659:SF9">
    <property type="entry name" value="XANTHINE DEHYDROGENASE FAD-BINDING SUBUNIT XDHB-RELATED"/>
    <property type="match status" value="1"/>
</dbReference>
<dbReference type="AlphaFoldDB" id="A0A930Y5G7"/>
<proteinExistence type="predicted"/>
<dbReference type="PROSITE" id="PS51387">
    <property type="entry name" value="FAD_PCMH"/>
    <property type="match status" value="1"/>
</dbReference>
<dbReference type="Proteomes" id="UP000656804">
    <property type="component" value="Unassembled WGS sequence"/>
</dbReference>
<accession>A0A930Y5G7</accession>
<dbReference type="SUPFAM" id="SSF56176">
    <property type="entry name" value="FAD-binding/transporter-associated domain-like"/>
    <property type="match status" value="1"/>
</dbReference>
<dbReference type="Gene3D" id="3.30.465.10">
    <property type="match status" value="1"/>
</dbReference>
<dbReference type="Pfam" id="PF00941">
    <property type="entry name" value="FAD_binding_5"/>
    <property type="match status" value="1"/>
</dbReference>
<evidence type="ECO:0000313" key="3">
    <source>
        <dbReference type="Proteomes" id="UP000656804"/>
    </source>
</evidence>
<protein>
    <submittedName>
        <fullName evidence="2">FAD binding domain-containing protein</fullName>
    </submittedName>
</protein>
<dbReference type="InterPro" id="IPR051312">
    <property type="entry name" value="Diverse_Substr_Oxidored"/>
</dbReference>
<gene>
    <name evidence="2" type="ORF">ISG29_05935</name>
</gene>
<dbReference type="InterPro" id="IPR016166">
    <property type="entry name" value="FAD-bd_PCMH"/>
</dbReference>
<dbReference type="RefSeq" id="WP_194502471.1">
    <property type="nucleotide sequence ID" value="NZ_JADIVZ010000002.1"/>
</dbReference>
<keyword evidence="3" id="KW-1185">Reference proteome</keyword>
<organism evidence="2 3">
    <name type="scientific">Nocardioides acrostichi</name>
    <dbReference type="NCBI Taxonomy" id="2784339"/>
    <lineage>
        <taxon>Bacteria</taxon>
        <taxon>Bacillati</taxon>
        <taxon>Actinomycetota</taxon>
        <taxon>Actinomycetes</taxon>
        <taxon>Propionibacteriales</taxon>
        <taxon>Nocardioidaceae</taxon>
        <taxon>Nocardioides</taxon>
    </lineage>
</organism>
<dbReference type="InterPro" id="IPR036318">
    <property type="entry name" value="FAD-bd_PCMH-like_sf"/>
</dbReference>
<comment type="caution">
    <text evidence="2">The sequence shown here is derived from an EMBL/GenBank/DDBJ whole genome shotgun (WGS) entry which is preliminary data.</text>
</comment>
<dbReference type="InterPro" id="IPR016169">
    <property type="entry name" value="FAD-bd_PCMH_sub2"/>
</dbReference>
<dbReference type="PANTHER" id="PTHR42659">
    <property type="entry name" value="XANTHINE DEHYDROGENASE SUBUNIT C-RELATED"/>
    <property type="match status" value="1"/>
</dbReference>
<dbReference type="GO" id="GO:0071949">
    <property type="term" value="F:FAD binding"/>
    <property type="evidence" value="ECO:0007669"/>
    <property type="project" value="InterPro"/>
</dbReference>
<feature type="domain" description="FAD-binding PCMH-type" evidence="1">
    <location>
        <begin position="1"/>
        <end position="170"/>
    </location>
</feature>
<dbReference type="EMBL" id="JADIVZ010000002">
    <property type="protein sequence ID" value="MBF4161225.1"/>
    <property type="molecule type" value="Genomic_DNA"/>
</dbReference>